<accession>L1K2F6</accession>
<keyword evidence="4" id="KW-0234">DNA repair</keyword>
<dbReference type="Proteomes" id="UP000011087">
    <property type="component" value="Unassembled WGS sequence"/>
</dbReference>
<evidence type="ECO:0000256" key="4">
    <source>
        <dbReference type="ARBA" id="ARBA00023204"/>
    </source>
</evidence>
<dbReference type="STRING" id="905079.L1K2F6"/>
<reference evidence="8" key="3">
    <citation type="submission" date="2016-03" db="UniProtKB">
        <authorList>
            <consortium name="EnsemblProtists"/>
        </authorList>
    </citation>
    <scope>IDENTIFICATION</scope>
</reference>
<dbReference type="InterPro" id="IPR026126">
    <property type="entry name" value="BABAM1"/>
</dbReference>
<keyword evidence="3" id="KW-0227">DNA damage</keyword>
<feature type="region of interest" description="Disordered" evidence="6">
    <location>
        <begin position="1"/>
        <end position="23"/>
    </location>
</feature>
<dbReference type="CDD" id="cd21502">
    <property type="entry name" value="vWA_BABAM1"/>
    <property type="match status" value="1"/>
</dbReference>
<evidence type="ECO:0000313" key="9">
    <source>
        <dbReference type="Proteomes" id="UP000011087"/>
    </source>
</evidence>
<dbReference type="PaxDb" id="55529-EKX55011"/>
<name>L1K2F6_GUITC</name>
<dbReference type="EMBL" id="JH992966">
    <property type="protein sequence ID" value="EKX55011.1"/>
    <property type="molecule type" value="Genomic_DNA"/>
</dbReference>
<proteinExistence type="predicted"/>
<evidence type="ECO:0000256" key="6">
    <source>
        <dbReference type="SAM" id="MobiDB-lite"/>
    </source>
</evidence>
<evidence type="ECO:0000256" key="2">
    <source>
        <dbReference type="ARBA" id="ARBA00022490"/>
    </source>
</evidence>
<dbReference type="HOGENOM" id="CLU_1006273_0_0_1"/>
<dbReference type="OMA" id="NYPQEVY"/>
<dbReference type="AlphaFoldDB" id="L1K2F6"/>
<dbReference type="GO" id="GO:0007095">
    <property type="term" value="P:mitotic G2 DNA damage checkpoint signaling"/>
    <property type="evidence" value="ECO:0007669"/>
    <property type="project" value="TreeGrafter"/>
</dbReference>
<dbReference type="GO" id="GO:0016604">
    <property type="term" value="C:nuclear body"/>
    <property type="evidence" value="ECO:0007669"/>
    <property type="project" value="TreeGrafter"/>
</dbReference>
<keyword evidence="5" id="KW-0539">Nucleus</keyword>
<dbReference type="RefSeq" id="XP_005841991.1">
    <property type="nucleotide sequence ID" value="XM_005841934.1"/>
</dbReference>
<evidence type="ECO:0000256" key="3">
    <source>
        <dbReference type="ARBA" id="ARBA00022763"/>
    </source>
</evidence>
<gene>
    <name evidence="7" type="ORF">GUITHDRAFT_131960</name>
</gene>
<dbReference type="KEGG" id="gtt:GUITHDRAFT_131960"/>
<dbReference type="GO" id="GO:0045739">
    <property type="term" value="P:positive regulation of DNA repair"/>
    <property type="evidence" value="ECO:0007669"/>
    <property type="project" value="InterPro"/>
</dbReference>
<sequence>MPDGISPKNEAWEQDSSKNSRLSHGGKESIVFFIDIHKEEFPGVVWPTLNGSNGNLTLELFKQCVSLIVLTQARISRNNEFCLCVLLDGAILCSEFTSDISQLLDQVYALEGQEPFSELDMASVFNILQERKQTVAVSPKNSTGDNLVRGILFYARSHAPKFVEGEEAWRELSRDPDVVLDAIFVHSTHGSKEKAQEIFDFFIDLDIDNSGLPYTFESVLNPKKVLRCAAQLAANGRQRPKQGLLVNDLTKIELTGLTDSMDTTEEEEDIPVGIPVQ</sequence>
<dbReference type="PANTHER" id="PTHR15660:SF1">
    <property type="entry name" value="BRISC AND BRCA1-A COMPLEX MEMBER 1"/>
    <property type="match status" value="1"/>
</dbReference>
<dbReference type="GO" id="GO:0070552">
    <property type="term" value="C:BRISC complex"/>
    <property type="evidence" value="ECO:0007669"/>
    <property type="project" value="InterPro"/>
</dbReference>
<dbReference type="GeneID" id="17311612"/>
<evidence type="ECO:0008006" key="10">
    <source>
        <dbReference type="Google" id="ProtNLM"/>
    </source>
</evidence>
<evidence type="ECO:0000256" key="1">
    <source>
        <dbReference type="ARBA" id="ARBA00004123"/>
    </source>
</evidence>
<comment type="subcellular location">
    <subcellularLocation>
        <location evidence="1">Nucleus</location>
    </subcellularLocation>
</comment>
<dbReference type="EnsemblProtists" id="EKX55011">
    <property type="protein sequence ID" value="EKX55011"/>
    <property type="gene ID" value="GUITHDRAFT_131960"/>
</dbReference>
<organism evidence="7">
    <name type="scientific">Guillardia theta (strain CCMP2712)</name>
    <name type="common">Cryptophyte</name>
    <dbReference type="NCBI Taxonomy" id="905079"/>
    <lineage>
        <taxon>Eukaryota</taxon>
        <taxon>Cryptophyceae</taxon>
        <taxon>Pyrenomonadales</taxon>
        <taxon>Geminigeraceae</taxon>
        <taxon>Guillardia</taxon>
    </lineage>
</organism>
<reference evidence="7 9" key="1">
    <citation type="journal article" date="2012" name="Nature">
        <title>Algal genomes reveal evolutionary mosaicism and the fate of nucleomorphs.</title>
        <authorList>
            <consortium name="DOE Joint Genome Institute"/>
            <person name="Curtis B.A."/>
            <person name="Tanifuji G."/>
            <person name="Burki F."/>
            <person name="Gruber A."/>
            <person name="Irimia M."/>
            <person name="Maruyama S."/>
            <person name="Arias M.C."/>
            <person name="Ball S.G."/>
            <person name="Gile G.H."/>
            <person name="Hirakawa Y."/>
            <person name="Hopkins J.F."/>
            <person name="Kuo A."/>
            <person name="Rensing S.A."/>
            <person name="Schmutz J."/>
            <person name="Symeonidi A."/>
            <person name="Elias M."/>
            <person name="Eveleigh R.J."/>
            <person name="Herman E.K."/>
            <person name="Klute M.J."/>
            <person name="Nakayama T."/>
            <person name="Obornik M."/>
            <person name="Reyes-Prieto A."/>
            <person name="Armbrust E.V."/>
            <person name="Aves S.J."/>
            <person name="Beiko R.G."/>
            <person name="Coutinho P."/>
            <person name="Dacks J.B."/>
            <person name="Durnford D.G."/>
            <person name="Fast N.M."/>
            <person name="Green B.R."/>
            <person name="Grisdale C.J."/>
            <person name="Hempel F."/>
            <person name="Henrissat B."/>
            <person name="Hoppner M.P."/>
            <person name="Ishida K."/>
            <person name="Kim E."/>
            <person name="Koreny L."/>
            <person name="Kroth P.G."/>
            <person name="Liu Y."/>
            <person name="Malik S.B."/>
            <person name="Maier U.G."/>
            <person name="McRose D."/>
            <person name="Mock T."/>
            <person name="Neilson J.A."/>
            <person name="Onodera N.T."/>
            <person name="Poole A.M."/>
            <person name="Pritham E.J."/>
            <person name="Richards T.A."/>
            <person name="Rocap G."/>
            <person name="Roy S.W."/>
            <person name="Sarai C."/>
            <person name="Schaack S."/>
            <person name="Shirato S."/>
            <person name="Slamovits C.H."/>
            <person name="Spencer D.F."/>
            <person name="Suzuki S."/>
            <person name="Worden A.Z."/>
            <person name="Zauner S."/>
            <person name="Barry K."/>
            <person name="Bell C."/>
            <person name="Bharti A.K."/>
            <person name="Crow J.A."/>
            <person name="Grimwood J."/>
            <person name="Kramer R."/>
            <person name="Lindquist E."/>
            <person name="Lucas S."/>
            <person name="Salamov A."/>
            <person name="McFadden G.I."/>
            <person name="Lane C.E."/>
            <person name="Keeling P.J."/>
            <person name="Gray M.W."/>
            <person name="Grigoriev I.V."/>
            <person name="Archibald J.M."/>
        </authorList>
    </citation>
    <scope>NUCLEOTIDE SEQUENCE</scope>
    <source>
        <strain evidence="7 9">CCMP2712</strain>
    </source>
</reference>
<dbReference type="PANTHER" id="PTHR15660">
    <property type="entry name" value="BRISC AND BRCA1-A COMPLEX MEMBER 1"/>
    <property type="match status" value="1"/>
</dbReference>
<reference evidence="9" key="2">
    <citation type="submission" date="2012-11" db="EMBL/GenBank/DDBJ databases">
        <authorList>
            <person name="Kuo A."/>
            <person name="Curtis B.A."/>
            <person name="Tanifuji G."/>
            <person name="Burki F."/>
            <person name="Gruber A."/>
            <person name="Irimia M."/>
            <person name="Maruyama S."/>
            <person name="Arias M.C."/>
            <person name="Ball S.G."/>
            <person name="Gile G.H."/>
            <person name="Hirakawa Y."/>
            <person name="Hopkins J.F."/>
            <person name="Rensing S.A."/>
            <person name="Schmutz J."/>
            <person name="Symeonidi A."/>
            <person name="Elias M."/>
            <person name="Eveleigh R.J."/>
            <person name="Herman E.K."/>
            <person name="Klute M.J."/>
            <person name="Nakayama T."/>
            <person name="Obornik M."/>
            <person name="Reyes-Prieto A."/>
            <person name="Armbrust E.V."/>
            <person name="Aves S.J."/>
            <person name="Beiko R.G."/>
            <person name="Coutinho P."/>
            <person name="Dacks J.B."/>
            <person name="Durnford D.G."/>
            <person name="Fast N.M."/>
            <person name="Green B.R."/>
            <person name="Grisdale C."/>
            <person name="Hempe F."/>
            <person name="Henrissat B."/>
            <person name="Hoppner M.P."/>
            <person name="Ishida K.-I."/>
            <person name="Kim E."/>
            <person name="Koreny L."/>
            <person name="Kroth P.G."/>
            <person name="Liu Y."/>
            <person name="Malik S.-B."/>
            <person name="Maier U.G."/>
            <person name="McRose D."/>
            <person name="Mock T."/>
            <person name="Neilson J.A."/>
            <person name="Onodera N.T."/>
            <person name="Poole A.M."/>
            <person name="Pritham E.J."/>
            <person name="Richards T.A."/>
            <person name="Rocap G."/>
            <person name="Roy S.W."/>
            <person name="Sarai C."/>
            <person name="Schaack S."/>
            <person name="Shirato S."/>
            <person name="Slamovits C.H."/>
            <person name="Spencer D.F."/>
            <person name="Suzuki S."/>
            <person name="Worden A.Z."/>
            <person name="Zauner S."/>
            <person name="Barry K."/>
            <person name="Bell C."/>
            <person name="Bharti A.K."/>
            <person name="Crow J.A."/>
            <person name="Grimwood J."/>
            <person name="Kramer R."/>
            <person name="Lindquist E."/>
            <person name="Lucas S."/>
            <person name="Salamov A."/>
            <person name="McFadden G.I."/>
            <person name="Lane C.E."/>
            <person name="Keeling P.J."/>
            <person name="Gray M.W."/>
            <person name="Grigoriev I.V."/>
            <person name="Archibald J.M."/>
        </authorList>
    </citation>
    <scope>NUCLEOTIDE SEQUENCE</scope>
    <source>
        <strain evidence="9">CCMP2712</strain>
    </source>
</reference>
<dbReference type="OrthoDB" id="547311at2759"/>
<evidence type="ECO:0000313" key="7">
    <source>
        <dbReference type="EMBL" id="EKX55011.1"/>
    </source>
</evidence>
<evidence type="ECO:0000256" key="5">
    <source>
        <dbReference type="ARBA" id="ARBA00023242"/>
    </source>
</evidence>
<dbReference type="GO" id="GO:0006302">
    <property type="term" value="P:double-strand break repair"/>
    <property type="evidence" value="ECO:0007669"/>
    <property type="project" value="TreeGrafter"/>
</dbReference>
<protein>
    <recommendedName>
        <fullName evidence="10">BRISC and BRCA1-A complex member 1</fullName>
    </recommendedName>
</protein>
<keyword evidence="9" id="KW-1185">Reference proteome</keyword>
<evidence type="ECO:0000313" key="8">
    <source>
        <dbReference type="EnsemblProtists" id="EKX55011"/>
    </source>
</evidence>
<keyword evidence="2" id="KW-0963">Cytoplasm</keyword>